<sequence length="175" mass="18852">MTTPNPVTPGQYRIVAGFAGFLILIGAALSIFGVFFLKTAFASYGWPSASGTVQAITAPLYRSEYNGSRRTYVYEVTYGYEVNAIAYTGDRYSLGEGSTASRPYDTAREAEQAGLEAYPLGSAITVYYDPQSPTEAVLKRGPNVGTYAPLIMGLFFLPCGVLFLKVLPQLKQPAG</sequence>
<comment type="caution">
    <text evidence="2">The sequence shown here is derived from an EMBL/GenBank/DDBJ whole genome shotgun (WGS) entry which is preliminary data.</text>
</comment>
<evidence type="ECO:0000259" key="1">
    <source>
        <dbReference type="Pfam" id="PF12158"/>
    </source>
</evidence>
<accession>A0A0C1UMK6</accession>
<dbReference type="InterPro" id="IPR021994">
    <property type="entry name" value="DUF3592"/>
</dbReference>
<proteinExistence type="predicted"/>
<dbReference type="AlphaFoldDB" id="A0A0C1UMK6"/>
<feature type="domain" description="DUF3592" evidence="1">
    <location>
        <begin position="51"/>
        <end position="142"/>
    </location>
</feature>
<gene>
    <name evidence="2" type="ORF">QQ91_004760</name>
</gene>
<name>A0A0C1UMK6_9CYAN</name>
<reference evidence="2" key="2">
    <citation type="journal article" date="2015" name="Genome Announc.">
        <title>Draft Genome Sequence of Filamentous Marine Cyanobacterium Lyngbya confervoides Strain BDU141951.</title>
        <authorList>
            <person name="Chandrababunaidu M.M."/>
            <person name="Sen D."/>
            <person name="Tripathy S."/>
        </authorList>
    </citation>
    <scope>NUCLEOTIDE SEQUENCE</scope>
    <source>
        <strain evidence="2">BDU141951</strain>
    </source>
</reference>
<evidence type="ECO:0000313" key="2">
    <source>
        <dbReference type="EMBL" id="NEV66419.1"/>
    </source>
</evidence>
<organism evidence="2">
    <name type="scientific">Lyngbya confervoides BDU141951</name>
    <dbReference type="NCBI Taxonomy" id="1574623"/>
    <lineage>
        <taxon>Bacteria</taxon>
        <taxon>Bacillati</taxon>
        <taxon>Cyanobacteriota</taxon>
        <taxon>Cyanophyceae</taxon>
        <taxon>Oscillatoriophycideae</taxon>
        <taxon>Oscillatoriales</taxon>
        <taxon>Microcoleaceae</taxon>
        <taxon>Lyngbya</taxon>
    </lineage>
</organism>
<dbReference type="EMBL" id="JTHE02000003">
    <property type="protein sequence ID" value="NEV66419.1"/>
    <property type="molecule type" value="Genomic_DNA"/>
</dbReference>
<reference evidence="2" key="1">
    <citation type="submission" date="2014-11" db="EMBL/GenBank/DDBJ databases">
        <authorList>
            <person name="Malar M.C."/>
            <person name="Sen D."/>
            <person name="Tripathy S."/>
        </authorList>
    </citation>
    <scope>NUCLEOTIDE SEQUENCE</scope>
    <source>
        <strain evidence="2">BDU141951</strain>
    </source>
</reference>
<reference evidence="2" key="3">
    <citation type="submission" date="2020-02" db="EMBL/GenBank/DDBJ databases">
        <authorList>
            <person name="Sarangi A.N."/>
            <person name="Ghosh S."/>
            <person name="Mukherjee M."/>
            <person name="Tripathy S."/>
        </authorList>
    </citation>
    <scope>NUCLEOTIDE SEQUENCE</scope>
    <source>
        <strain evidence="2">BDU141951</strain>
    </source>
</reference>
<protein>
    <submittedName>
        <fullName evidence="2">DUF3592 domain-containing protein</fullName>
    </submittedName>
</protein>
<dbReference type="Pfam" id="PF12158">
    <property type="entry name" value="DUF3592"/>
    <property type="match status" value="1"/>
</dbReference>